<dbReference type="InterPro" id="IPR018060">
    <property type="entry name" value="HTH_AraC"/>
</dbReference>
<evidence type="ECO:0000313" key="4">
    <source>
        <dbReference type="EMBL" id="GAA0895457.1"/>
    </source>
</evidence>
<keyword evidence="2" id="KW-0804">Transcription</keyword>
<keyword evidence="1" id="KW-0805">Transcription regulation</keyword>
<comment type="caution">
    <text evidence="4">The sequence shown here is derived from an EMBL/GenBank/DDBJ whole genome shotgun (WGS) entry which is preliminary data.</text>
</comment>
<dbReference type="InterPro" id="IPR002818">
    <property type="entry name" value="DJ-1/PfpI"/>
</dbReference>
<dbReference type="SMART" id="SM00342">
    <property type="entry name" value="HTH_ARAC"/>
    <property type="match status" value="1"/>
</dbReference>
<dbReference type="CDD" id="cd03137">
    <property type="entry name" value="GATase1_AraC_1"/>
    <property type="match status" value="1"/>
</dbReference>
<dbReference type="SUPFAM" id="SSF52317">
    <property type="entry name" value="Class I glutamine amidotransferase-like"/>
    <property type="match status" value="1"/>
</dbReference>
<proteinExistence type="predicted"/>
<dbReference type="Proteomes" id="UP001499967">
    <property type="component" value="Unassembled WGS sequence"/>
</dbReference>
<gene>
    <name evidence="4" type="ORF">GCM10009559_51230</name>
</gene>
<reference evidence="4 5" key="1">
    <citation type="journal article" date="2019" name="Int. J. Syst. Evol. Microbiol.">
        <title>The Global Catalogue of Microorganisms (GCM) 10K type strain sequencing project: providing services to taxonomists for standard genome sequencing and annotation.</title>
        <authorList>
            <consortium name="The Broad Institute Genomics Platform"/>
            <consortium name="The Broad Institute Genome Sequencing Center for Infectious Disease"/>
            <person name="Wu L."/>
            <person name="Ma J."/>
        </authorList>
    </citation>
    <scope>NUCLEOTIDE SEQUENCE [LARGE SCALE GENOMIC DNA]</scope>
    <source>
        <strain evidence="4 5">JCM 11117</strain>
    </source>
</reference>
<protein>
    <submittedName>
        <fullName evidence="4">Helix-turn-helix domain-containing protein</fullName>
    </submittedName>
</protein>
<evidence type="ECO:0000313" key="5">
    <source>
        <dbReference type="Proteomes" id="UP001499967"/>
    </source>
</evidence>
<evidence type="ECO:0000259" key="3">
    <source>
        <dbReference type="PROSITE" id="PS01124"/>
    </source>
</evidence>
<dbReference type="InterPro" id="IPR052158">
    <property type="entry name" value="INH-QAR"/>
</dbReference>
<dbReference type="Pfam" id="PF12833">
    <property type="entry name" value="HTH_18"/>
    <property type="match status" value="1"/>
</dbReference>
<dbReference type="PANTHER" id="PTHR43130">
    <property type="entry name" value="ARAC-FAMILY TRANSCRIPTIONAL REGULATOR"/>
    <property type="match status" value="1"/>
</dbReference>
<dbReference type="InterPro" id="IPR029062">
    <property type="entry name" value="Class_I_gatase-like"/>
</dbReference>
<sequence length="321" mass="35196">MHRVAALALDGLVLLDFGAISQFFGHRHRDPEPENYELVVCTEGGGPVTSACGAAVGGHGDLDVLEQADTVIVPGYGPILEPLPERTASALHAAAERGCRMVSICTGAFALGHAGLLDGRRATTHWAVTADLRRLFPTATVEDNVLYVDDGRLLTSGGVAAGIDLCLHIVRSDFGAEVANKIARRTLVAPHRAGDQAQFVEYGHRPAEPADIDMARLLSWVEERLDRPLSVAEMAGHIGYSTRSFSRRFQAQFGTSPWRWVARQRILRARQLLESSDLTVEQIAARCGFETTVAFRRRFRELVHVSPSDYRRAFRTRSEAS</sequence>
<dbReference type="Pfam" id="PF01965">
    <property type="entry name" value="DJ-1_PfpI"/>
    <property type="match status" value="1"/>
</dbReference>
<accession>A0ABN1N6L6</accession>
<dbReference type="EMBL" id="BAAAHP010000161">
    <property type="protein sequence ID" value="GAA0895457.1"/>
    <property type="molecule type" value="Genomic_DNA"/>
</dbReference>
<evidence type="ECO:0000256" key="2">
    <source>
        <dbReference type="ARBA" id="ARBA00023163"/>
    </source>
</evidence>
<name>A0ABN1N6L6_9PSEU</name>
<dbReference type="SUPFAM" id="SSF46689">
    <property type="entry name" value="Homeodomain-like"/>
    <property type="match status" value="2"/>
</dbReference>
<evidence type="ECO:0000256" key="1">
    <source>
        <dbReference type="ARBA" id="ARBA00023015"/>
    </source>
</evidence>
<dbReference type="PROSITE" id="PS01124">
    <property type="entry name" value="HTH_ARAC_FAMILY_2"/>
    <property type="match status" value="1"/>
</dbReference>
<organism evidence="4 5">
    <name type="scientific">Pseudonocardia zijingensis</name>
    <dbReference type="NCBI Taxonomy" id="153376"/>
    <lineage>
        <taxon>Bacteria</taxon>
        <taxon>Bacillati</taxon>
        <taxon>Actinomycetota</taxon>
        <taxon>Actinomycetes</taxon>
        <taxon>Pseudonocardiales</taxon>
        <taxon>Pseudonocardiaceae</taxon>
        <taxon>Pseudonocardia</taxon>
    </lineage>
</organism>
<dbReference type="Gene3D" id="1.10.10.60">
    <property type="entry name" value="Homeodomain-like"/>
    <property type="match status" value="2"/>
</dbReference>
<feature type="domain" description="HTH araC/xylS-type" evidence="3">
    <location>
        <begin position="215"/>
        <end position="313"/>
    </location>
</feature>
<dbReference type="PANTHER" id="PTHR43130:SF3">
    <property type="entry name" value="HTH-TYPE TRANSCRIPTIONAL REGULATOR RV1931C"/>
    <property type="match status" value="1"/>
</dbReference>
<dbReference type="Gene3D" id="3.40.50.880">
    <property type="match status" value="1"/>
</dbReference>
<keyword evidence="5" id="KW-1185">Reference proteome</keyword>
<dbReference type="RefSeq" id="WP_343944120.1">
    <property type="nucleotide sequence ID" value="NZ_BAAAHP010000161.1"/>
</dbReference>
<dbReference type="InterPro" id="IPR009057">
    <property type="entry name" value="Homeodomain-like_sf"/>
</dbReference>